<name>G3Y5K1_ASPNA</name>
<gene>
    <name evidence="2" type="ORF">ASPNIDRAFT_41209</name>
</gene>
<dbReference type="HOGENOM" id="CLU_602640_0_0_1"/>
<reference evidence="2 3" key="1">
    <citation type="journal article" date="2011" name="Genome Res.">
        <title>Comparative genomics of citric-acid-producing Aspergillus niger ATCC 1015 versus enzyme-producing CBS 513.88.</title>
        <authorList>
            <person name="Andersen M.R."/>
            <person name="Salazar M.P."/>
            <person name="Schaap P.J."/>
            <person name="van de Vondervoort P.J."/>
            <person name="Culley D."/>
            <person name="Thykaer J."/>
            <person name="Frisvad J.C."/>
            <person name="Nielsen K.F."/>
            <person name="Albang R."/>
            <person name="Albermann K."/>
            <person name="Berka R.M."/>
            <person name="Braus G.H."/>
            <person name="Braus-Stromeyer S.A."/>
            <person name="Corrochano L.M."/>
            <person name="Dai Z."/>
            <person name="van Dijck P.W."/>
            <person name="Hofmann G."/>
            <person name="Lasure L.L."/>
            <person name="Magnuson J.K."/>
            <person name="Menke H."/>
            <person name="Meijer M."/>
            <person name="Meijer S.L."/>
            <person name="Nielsen J.B."/>
            <person name="Nielsen M.L."/>
            <person name="van Ooyen A.J."/>
            <person name="Pel H.J."/>
            <person name="Poulsen L."/>
            <person name="Samson R.A."/>
            <person name="Stam H."/>
            <person name="Tsang A."/>
            <person name="van den Brink J.M."/>
            <person name="Atkins A."/>
            <person name="Aerts A."/>
            <person name="Shapiro H."/>
            <person name="Pangilinan J."/>
            <person name="Salamov A."/>
            <person name="Lou Y."/>
            <person name="Lindquist E."/>
            <person name="Lucas S."/>
            <person name="Grimwood J."/>
            <person name="Grigoriev I.V."/>
            <person name="Kubicek C.P."/>
            <person name="Martinez D."/>
            <person name="van Peij N.N."/>
            <person name="Roubos J.A."/>
            <person name="Nielsen J."/>
            <person name="Baker S.E."/>
        </authorList>
    </citation>
    <scope>NUCLEOTIDE SEQUENCE [LARGE SCALE GENOMIC DNA]</scope>
    <source>
        <strain evidence="3">ATCC 1015 / CBS 113.46 / FGSC A1144 / LSHB Ac4 / NCTC 3858a / NRRL 328 / USDA 3528.7</strain>
    </source>
</reference>
<dbReference type="OrthoDB" id="10437143at2759"/>
<proteinExistence type="predicted"/>
<sequence length="454" mass="50050">MLLTAAYAAAVLSNAALGTHISRYERDTESSVSEGVCGVVKSGTEYTSLTVSFTRNGTNMTYSWSMETTGDCVTFLDDVLEPCKGPSALYCEYLDFSFKLPSTGVATTQYSDQLRSSNMNGREPGSSTTSLSTSRSSIEITSRQTPRTSTPFRARITSSAQETLSVRPGTMGATSTAALSVSSTSTQPTLCVVNTLGSRLETYCIESSPGWSKRWKEVTGQKYDGLVPKYQSEVKTAKQDYRIDPKCSPLYILMDLNLITSEMSEVDETKGLQPSKRTQERQPPQHARIDPHDEHERSEREQALEDPETQDCDYDKVQDWLKQSFYDHGDPEPASVNSDLAQFKVTGRCRFTANVVLPYQIGRKRKLSLTSNAPSEATSEATTVQCPDLADDVQPMPSQVQEDQKEAGAITSGFNLVIQRARCTALTTMSDPPVSEVRPPKQLKPDHDQVQSRN</sequence>
<comment type="caution">
    <text evidence="2">The sequence shown here is derived from an EMBL/GenBank/DDBJ whole genome shotgun (WGS) entry which is preliminary data.</text>
</comment>
<dbReference type="AlphaFoldDB" id="G3Y5K1"/>
<accession>G3Y5K1</accession>
<feature type="compositionally biased region" description="Low complexity" evidence="1">
    <location>
        <begin position="126"/>
        <end position="145"/>
    </location>
</feature>
<feature type="compositionally biased region" description="Basic and acidic residues" evidence="1">
    <location>
        <begin position="287"/>
        <end position="303"/>
    </location>
</feature>
<feature type="region of interest" description="Disordered" evidence="1">
    <location>
        <begin position="429"/>
        <end position="454"/>
    </location>
</feature>
<dbReference type="EMBL" id="ACJE01000013">
    <property type="protein sequence ID" value="EHA21866.1"/>
    <property type="molecule type" value="Genomic_DNA"/>
</dbReference>
<feature type="region of interest" description="Disordered" evidence="1">
    <location>
        <begin position="114"/>
        <end position="151"/>
    </location>
</feature>
<feature type="region of interest" description="Disordered" evidence="1">
    <location>
        <begin position="265"/>
        <end position="312"/>
    </location>
</feature>
<feature type="compositionally biased region" description="Basic and acidic residues" evidence="1">
    <location>
        <begin position="443"/>
        <end position="454"/>
    </location>
</feature>
<dbReference type="VEuPathDB" id="FungiDB:ASPNIDRAFT2_41209"/>
<evidence type="ECO:0000256" key="1">
    <source>
        <dbReference type="SAM" id="MobiDB-lite"/>
    </source>
</evidence>
<dbReference type="Proteomes" id="UP000009038">
    <property type="component" value="Unassembled WGS sequence"/>
</dbReference>
<protein>
    <submittedName>
        <fullName evidence="2">Uncharacterized protein</fullName>
    </submittedName>
</protein>
<evidence type="ECO:0000313" key="3">
    <source>
        <dbReference type="Proteomes" id="UP000009038"/>
    </source>
</evidence>
<evidence type="ECO:0000313" key="2">
    <source>
        <dbReference type="EMBL" id="EHA21866.1"/>
    </source>
</evidence>
<organism evidence="2 3">
    <name type="scientific">Aspergillus niger (strain ATCC 1015 / CBS 113.46 / FGSC A1144 / LSHB Ac4 / NCTC 3858a / NRRL 328 / USDA 3528.7)</name>
    <dbReference type="NCBI Taxonomy" id="380704"/>
    <lineage>
        <taxon>Eukaryota</taxon>
        <taxon>Fungi</taxon>
        <taxon>Dikarya</taxon>
        <taxon>Ascomycota</taxon>
        <taxon>Pezizomycotina</taxon>
        <taxon>Eurotiomycetes</taxon>
        <taxon>Eurotiomycetidae</taxon>
        <taxon>Eurotiales</taxon>
        <taxon>Aspergillaceae</taxon>
        <taxon>Aspergillus</taxon>
        <taxon>Aspergillus subgen. Circumdati</taxon>
    </lineage>
</organism>